<keyword evidence="4" id="KW-1185">Reference proteome</keyword>
<evidence type="ECO:0000313" key="3">
    <source>
        <dbReference type="EMBL" id="AZI44101.1"/>
    </source>
</evidence>
<evidence type="ECO:0000313" key="4">
    <source>
        <dbReference type="Proteomes" id="UP000276417"/>
    </source>
</evidence>
<feature type="domain" description="Spore coat protein U/FanG" evidence="2">
    <location>
        <begin position="22"/>
        <end position="95"/>
    </location>
</feature>
<feature type="chain" id="PRO_5018289777" description="Spore coat protein U/FanG domain-containing protein" evidence="1">
    <location>
        <begin position="19"/>
        <end position="166"/>
    </location>
</feature>
<feature type="signal peptide" evidence="1">
    <location>
        <begin position="1"/>
        <end position="18"/>
    </location>
</feature>
<gene>
    <name evidence="3" type="ORF">EHF33_14400</name>
</gene>
<evidence type="ECO:0000256" key="1">
    <source>
        <dbReference type="SAM" id="SignalP"/>
    </source>
</evidence>
<evidence type="ECO:0000259" key="2">
    <source>
        <dbReference type="Pfam" id="PF05229"/>
    </source>
</evidence>
<dbReference type="EMBL" id="CP034184">
    <property type="protein sequence ID" value="AZI44101.1"/>
    <property type="molecule type" value="Genomic_DNA"/>
</dbReference>
<dbReference type="Pfam" id="PF05229">
    <property type="entry name" value="SCPU"/>
    <property type="match status" value="1"/>
</dbReference>
<dbReference type="Proteomes" id="UP000276417">
    <property type="component" value="Chromosome 2"/>
</dbReference>
<accession>A0A3G8YQW8</accession>
<keyword evidence="1" id="KW-0732">Signal</keyword>
<organism evidence="3 4">
    <name type="scientific">Deinococcus psychrotolerans</name>
    <dbReference type="NCBI Taxonomy" id="2489213"/>
    <lineage>
        <taxon>Bacteria</taxon>
        <taxon>Thermotogati</taxon>
        <taxon>Deinococcota</taxon>
        <taxon>Deinococci</taxon>
        <taxon>Deinococcales</taxon>
        <taxon>Deinococcaceae</taxon>
        <taxon>Deinococcus</taxon>
    </lineage>
</organism>
<proteinExistence type="predicted"/>
<dbReference type="RefSeq" id="WP_124873425.1">
    <property type="nucleotide sequence ID" value="NZ_CP034184.1"/>
</dbReference>
<sequence length="166" mass="17644">MKKLTASLLMLLGSLALAETRTASTQVTLTVLPDCSISATDMDLGVYNARTGAAGTATVRVKCNINADVTFAPNRADNSKRVLNGPGGSQIPYRLQEILPPDQNDIGFDNPFANVDFSNTDTTGSFTVKSTSQGSSFLLRGTVAPGLWKPAGQYTDLITFTMTYTP</sequence>
<dbReference type="OrthoDB" id="7478692at2"/>
<dbReference type="KEGG" id="dph:EHF33_14400"/>
<reference evidence="3 4" key="1">
    <citation type="submission" date="2018-11" db="EMBL/GenBank/DDBJ databases">
        <title>Deinococcus shelandsis sp. nov., isolated from South Shetland Islands soil of Antarctica.</title>
        <authorList>
            <person name="Tian J."/>
        </authorList>
    </citation>
    <scope>NUCLEOTIDE SEQUENCE [LARGE SCALE GENOMIC DNA]</scope>
    <source>
        <strain evidence="3 4">S14-83T</strain>
    </source>
</reference>
<dbReference type="AlphaFoldDB" id="A0A3G8YQW8"/>
<dbReference type="InterPro" id="IPR007893">
    <property type="entry name" value="Spore_coat_U/FanG"/>
</dbReference>
<protein>
    <recommendedName>
        <fullName evidence="2">Spore coat protein U/FanG domain-containing protein</fullName>
    </recommendedName>
</protein>
<name>A0A3G8YQW8_9DEIO</name>